<accession>A0AA41Q4N9</accession>
<proteinExistence type="predicted"/>
<keyword evidence="1" id="KW-0812">Transmembrane</keyword>
<dbReference type="AlphaFoldDB" id="A0AA41Q4N9"/>
<sequence>MSALEGRTDEAVEAAVEVEIPAAAESGESEAREQKVTWGELFFDVVWVFAVTQLATSLAYSHGPGGAAKTLLLIVPLWWCWVGATVLGNTAGEAVDTPKVRFTLFALAGCGLVMAVGIPRAFQSGGHGGALLFALAYVVLRSLLWASLRSRPAFRGNGWNPFTCALAVAGPLFLLGAVLEGPGRVAAWSAAAAVEIGGWVLLSGKLDKVRFETSHLPERFGLFLIIALGETVMAVGTQASDHPITASRLVVLGIGFVMIVALWWTYFHYGAPAARHSLETDPKQSRIVREIFTYCHASYVTAIICIAVGLKKAMAHPMDAPSGTPALLLAPGVALFLLTFCYSRWQMFGAAGALRFWFAVAAIVLACCAPLLPAVVVAGLVVVLLGVLNAVEAWNVETGRPIPLMRMPRLLRRA</sequence>
<evidence type="ECO:0000313" key="3">
    <source>
        <dbReference type="Proteomes" id="UP001165378"/>
    </source>
</evidence>
<dbReference type="Pfam" id="PF06772">
    <property type="entry name" value="LtrA"/>
    <property type="match status" value="1"/>
</dbReference>
<name>A0AA41Q4N9_9ACTN</name>
<evidence type="ECO:0000256" key="1">
    <source>
        <dbReference type="SAM" id="Phobius"/>
    </source>
</evidence>
<feature type="transmembrane region" description="Helical" evidence="1">
    <location>
        <begin position="291"/>
        <end position="310"/>
    </location>
</feature>
<keyword evidence="3" id="KW-1185">Reference proteome</keyword>
<feature type="transmembrane region" description="Helical" evidence="1">
    <location>
        <begin position="249"/>
        <end position="270"/>
    </location>
</feature>
<dbReference type="RefSeq" id="WP_235055048.1">
    <property type="nucleotide sequence ID" value="NZ_JAKFHA010000016.1"/>
</dbReference>
<keyword evidence="1" id="KW-1133">Transmembrane helix</keyword>
<protein>
    <submittedName>
        <fullName evidence="2">Low temperature requirement protein A</fullName>
    </submittedName>
</protein>
<evidence type="ECO:0000313" key="2">
    <source>
        <dbReference type="EMBL" id="MCF2530379.1"/>
    </source>
</evidence>
<reference evidence="2" key="1">
    <citation type="submission" date="2022-01" db="EMBL/GenBank/DDBJ databases">
        <title>Genome-Based Taxonomic Classification of the Phylum Actinobacteria.</title>
        <authorList>
            <person name="Gao Y."/>
        </authorList>
    </citation>
    <scope>NUCLEOTIDE SEQUENCE</scope>
    <source>
        <strain evidence="2">KLBMP 8922</strain>
    </source>
</reference>
<feature type="transmembrane region" description="Helical" evidence="1">
    <location>
        <begin position="158"/>
        <end position="179"/>
    </location>
</feature>
<dbReference type="InterPro" id="IPR010640">
    <property type="entry name" value="Low_temperature_requirement_A"/>
</dbReference>
<gene>
    <name evidence="2" type="ORF">LZ495_24600</name>
</gene>
<dbReference type="PANTHER" id="PTHR36840:SF1">
    <property type="entry name" value="BLL5714 PROTEIN"/>
    <property type="match status" value="1"/>
</dbReference>
<dbReference type="Proteomes" id="UP001165378">
    <property type="component" value="Unassembled WGS sequence"/>
</dbReference>
<feature type="transmembrane region" description="Helical" evidence="1">
    <location>
        <begin position="185"/>
        <end position="204"/>
    </location>
</feature>
<dbReference type="EMBL" id="JAKFHA010000016">
    <property type="protein sequence ID" value="MCF2530379.1"/>
    <property type="molecule type" value="Genomic_DNA"/>
</dbReference>
<keyword evidence="1" id="KW-0472">Membrane</keyword>
<feature type="transmembrane region" description="Helical" evidence="1">
    <location>
        <begin position="66"/>
        <end position="88"/>
    </location>
</feature>
<comment type="caution">
    <text evidence="2">The sequence shown here is derived from an EMBL/GenBank/DDBJ whole genome shotgun (WGS) entry which is preliminary data.</text>
</comment>
<feature type="transmembrane region" description="Helical" evidence="1">
    <location>
        <begin position="41"/>
        <end position="60"/>
    </location>
</feature>
<dbReference type="PANTHER" id="PTHR36840">
    <property type="entry name" value="BLL5714 PROTEIN"/>
    <property type="match status" value="1"/>
</dbReference>
<organism evidence="2 3">
    <name type="scientific">Yinghuangia soli</name>
    <dbReference type="NCBI Taxonomy" id="2908204"/>
    <lineage>
        <taxon>Bacteria</taxon>
        <taxon>Bacillati</taxon>
        <taxon>Actinomycetota</taxon>
        <taxon>Actinomycetes</taxon>
        <taxon>Kitasatosporales</taxon>
        <taxon>Streptomycetaceae</taxon>
        <taxon>Yinghuangia</taxon>
    </lineage>
</organism>
<feature type="transmembrane region" description="Helical" evidence="1">
    <location>
        <begin position="128"/>
        <end position="146"/>
    </location>
</feature>
<feature type="transmembrane region" description="Helical" evidence="1">
    <location>
        <begin position="322"/>
        <end position="342"/>
    </location>
</feature>
<feature type="transmembrane region" description="Helical" evidence="1">
    <location>
        <begin position="100"/>
        <end position="122"/>
    </location>
</feature>
<feature type="transmembrane region" description="Helical" evidence="1">
    <location>
        <begin position="354"/>
        <end position="372"/>
    </location>
</feature>
<feature type="transmembrane region" description="Helical" evidence="1">
    <location>
        <begin position="216"/>
        <end position="237"/>
    </location>
</feature>